<sequence>MSSIQAAELATQQHHGGQHSSTHDCARSPTRRDHEGRMIHRSYSPTRNPLERSDNVNHIHKYPCSTPSDRSLRNHRMVDEICFYEHNHSKYDTSEIKSNPALSIEQNLNNHCKYNTRDHPHSPSNVITKPHYSSLIDNNAFTFSTHTSFPPVEHPKDGNLEITRKRRSDWLNMSSCNINTQNYPTACKHPIRLLTHDNEETLHASNSPFRTGEDCRDFIIQNGSNSSVSSQQCSPSMSSQKKSPCSADRSIALTTMTVEPLNMDQATTMSPIRIHSKTNNATTPSLPTLMNTPTLKTPTHPTISSTTTTLNEVTTGNSAGSKLWKFCSPQTPDSVRQLRIDKQRKMEKINSIRNTPIVTKCDVLTGSCVLEWKVSVVGQKEKRKGNIGGGANKHKQPQSTRTIPNEPQTPSSSPVLSSEKTPNTPQFASSSPVMNRARDSSPVRITNTSSSYKDESNLWIVHPNEDEKSPTSISNMSPTVHPALMTGSQEVMRDSKRTLCSPQLSPFELGSPFISLSTTSTALAHVPHSEVMVSSDAFVSSRKIPLHQKKQHPPHPFTIRTSISIQDLLN</sequence>
<name>A0AA88GA33_NAELO</name>
<feature type="compositionally biased region" description="Low complexity" evidence="1">
    <location>
        <begin position="297"/>
        <end position="307"/>
    </location>
</feature>
<comment type="caution">
    <text evidence="2">The sequence shown here is derived from an EMBL/GenBank/DDBJ whole genome shotgun (WGS) entry which is preliminary data.</text>
</comment>
<feature type="compositionally biased region" description="Low complexity" evidence="1">
    <location>
        <begin position="11"/>
        <end position="20"/>
    </location>
</feature>
<feature type="region of interest" description="Disordered" evidence="1">
    <location>
        <begin position="276"/>
        <end position="307"/>
    </location>
</feature>
<proteinExistence type="predicted"/>
<feature type="region of interest" description="Disordered" evidence="1">
    <location>
        <begin position="225"/>
        <end position="245"/>
    </location>
</feature>
<dbReference type="Proteomes" id="UP000816034">
    <property type="component" value="Unassembled WGS sequence"/>
</dbReference>
<feature type="region of interest" description="Disordered" evidence="1">
    <location>
        <begin position="1"/>
        <end position="68"/>
    </location>
</feature>
<evidence type="ECO:0000256" key="1">
    <source>
        <dbReference type="SAM" id="MobiDB-lite"/>
    </source>
</evidence>
<dbReference type="AlphaFoldDB" id="A0AA88GA33"/>
<feature type="compositionally biased region" description="Basic and acidic residues" evidence="1">
    <location>
        <begin position="21"/>
        <end position="38"/>
    </location>
</feature>
<accession>A0AA88GA33</accession>
<organism evidence="2 3">
    <name type="scientific">Naegleria lovaniensis</name>
    <name type="common">Amoeba</name>
    <dbReference type="NCBI Taxonomy" id="51637"/>
    <lineage>
        <taxon>Eukaryota</taxon>
        <taxon>Discoba</taxon>
        <taxon>Heterolobosea</taxon>
        <taxon>Tetramitia</taxon>
        <taxon>Eutetramitia</taxon>
        <taxon>Vahlkampfiidae</taxon>
        <taxon>Naegleria</taxon>
    </lineage>
</organism>
<feature type="region of interest" description="Disordered" evidence="1">
    <location>
        <begin position="383"/>
        <end position="449"/>
    </location>
</feature>
<dbReference type="GeneID" id="68103466"/>
<dbReference type="EMBL" id="PYSW02000047">
    <property type="protein sequence ID" value="KAG2374175.1"/>
    <property type="molecule type" value="Genomic_DNA"/>
</dbReference>
<dbReference type="RefSeq" id="XP_044543349.1">
    <property type="nucleotide sequence ID" value="XM_044686621.1"/>
</dbReference>
<feature type="compositionally biased region" description="Polar residues" evidence="1">
    <location>
        <begin position="397"/>
        <end position="433"/>
    </location>
</feature>
<keyword evidence="3" id="KW-1185">Reference proteome</keyword>
<reference evidence="2 3" key="1">
    <citation type="journal article" date="2018" name="BMC Genomics">
        <title>The genome of Naegleria lovaniensis, the basis for a comparative approach to unravel pathogenicity factors of the human pathogenic amoeba N. fowleri.</title>
        <authorList>
            <person name="Liechti N."/>
            <person name="Schurch N."/>
            <person name="Bruggmann R."/>
            <person name="Wittwer M."/>
        </authorList>
    </citation>
    <scope>NUCLEOTIDE SEQUENCE [LARGE SCALE GENOMIC DNA]</scope>
    <source>
        <strain evidence="2 3">ATCC 30569</strain>
    </source>
</reference>
<protein>
    <submittedName>
        <fullName evidence="2">Uncharacterized protein</fullName>
    </submittedName>
</protein>
<gene>
    <name evidence="2" type="ORF">C9374_011012</name>
</gene>
<evidence type="ECO:0000313" key="3">
    <source>
        <dbReference type="Proteomes" id="UP000816034"/>
    </source>
</evidence>
<feature type="compositionally biased region" description="Polar residues" evidence="1">
    <location>
        <begin position="277"/>
        <end position="296"/>
    </location>
</feature>
<evidence type="ECO:0000313" key="2">
    <source>
        <dbReference type="EMBL" id="KAG2374175.1"/>
    </source>
</evidence>